<name>A0A2P2MEL2_RHIMU</name>
<keyword evidence="1" id="KW-0808">Transferase</keyword>
<dbReference type="GO" id="GO:0016301">
    <property type="term" value="F:kinase activity"/>
    <property type="evidence" value="ECO:0007669"/>
    <property type="project" value="UniProtKB-KW"/>
</dbReference>
<keyword evidence="1" id="KW-0418">Kinase</keyword>
<accession>A0A2P2MEL2</accession>
<proteinExistence type="predicted"/>
<keyword evidence="1" id="KW-0675">Receptor</keyword>
<protein>
    <submittedName>
        <fullName evidence="1">Putative LRR receptor-like serine/threonine-protein kinase At1g56130</fullName>
    </submittedName>
</protein>
<organism evidence="1">
    <name type="scientific">Rhizophora mucronata</name>
    <name type="common">Asiatic mangrove</name>
    <dbReference type="NCBI Taxonomy" id="61149"/>
    <lineage>
        <taxon>Eukaryota</taxon>
        <taxon>Viridiplantae</taxon>
        <taxon>Streptophyta</taxon>
        <taxon>Embryophyta</taxon>
        <taxon>Tracheophyta</taxon>
        <taxon>Spermatophyta</taxon>
        <taxon>Magnoliopsida</taxon>
        <taxon>eudicotyledons</taxon>
        <taxon>Gunneridae</taxon>
        <taxon>Pentapetalae</taxon>
        <taxon>rosids</taxon>
        <taxon>fabids</taxon>
        <taxon>Malpighiales</taxon>
        <taxon>Rhizophoraceae</taxon>
        <taxon>Rhizophora</taxon>
    </lineage>
</organism>
<evidence type="ECO:0000313" key="1">
    <source>
        <dbReference type="EMBL" id="MBX28592.1"/>
    </source>
</evidence>
<sequence>MKHDTYQILRNNAIENGTTFCLTRILKTSCS</sequence>
<dbReference type="AlphaFoldDB" id="A0A2P2MEL2"/>
<reference evidence="1" key="1">
    <citation type="submission" date="2018-02" db="EMBL/GenBank/DDBJ databases">
        <title>Rhizophora mucronata_Transcriptome.</title>
        <authorList>
            <person name="Meera S.P."/>
            <person name="Sreeshan A."/>
            <person name="Augustine A."/>
        </authorList>
    </citation>
    <scope>NUCLEOTIDE SEQUENCE</scope>
    <source>
        <tissue evidence="1">Leaf</tissue>
    </source>
</reference>
<dbReference type="EMBL" id="GGEC01048108">
    <property type="protein sequence ID" value="MBX28592.1"/>
    <property type="molecule type" value="Transcribed_RNA"/>
</dbReference>